<dbReference type="PANTHER" id="PTHR10742">
    <property type="entry name" value="FLAVIN MONOAMINE OXIDASE"/>
    <property type="match status" value="1"/>
</dbReference>
<comment type="pathway">
    <text evidence="1">Plant hormone metabolism; auxin biosynthesis.</text>
</comment>
<dbReference type="GO" id="GO:0050361">
    <property type="term" value="F:tryptophan 2-monooxygenase activity"/>
    <property type="evidence" value="ECO:0007669"/>
    <property type="project" value="UniProtKB-EC"/>
</dbReference>
<comment type="caution">
    <text evidence="8">The sequence shown here is derived from an EMBL/GenBank/DDBJ whole genome shotgun (WGS) entry which is preliminary data.</text>
</comment>
<evidence type="ECO:0000256" key="4">
    <source>
        <dbReference type="ARBA" id="ARBA00017871"/>
    </source>
</evidence>
<keyword evidence="9" id="KW-1185">Reference proteome</keyword>
<dbReference type="Gene3D" id="3.90.660.10">
    <property type="match status" value="1"/>
</dbReference>
<dbReference type="InterPro" id="IPR002937">
    <property type="entry name" value="Amino_oxidase"/>
</dbReference>
<dbReference type="Proteomes" id="UP000249725">
    <property type="component" value="Unassembled WGS sequence"/>
</dbReference>
<dbReference type="GO" id="GO:0009851">
    <property type="term" value="P:auxin biosynthetic process"/>
    <property type="evidence" value="ECO:0007669"/>
    <property type="project" value="UniProtKB-KW"/>
</dbReference>
<dbReference type="GO" id="GO:0009063">
    <property type="term" value="P:amino acid catabolic process"/>
    <property type="evidence" value="ECO:0007669"/>
    <property type="project" value="TreeGrafter"/>
</dbReference>
<dbReference type="EMBL" id="QFYR01000001">
    <property type="protein sequence ID" value="RAK58222.1"/>
    <property type="molecule type" value="Genomic_DNA"/>
</dbReference>
<dbReference type="PANTHER" id="PTHR10742:SF342">
    <property type="entry name" value="AMINE OXIDASE"/>
    <property type="match status" value="1"/>
</dbReference>
<dbReference type="Gene3D" id="3.50.50.60">
    <property type="entry name" value="FAD/NAD(P)-binding domain"/>
    <property type="match status" value="1"/>
</dbReference>
<keyword evidence="5" id="KW-0073">Auxin biosynthesis</keyword>
<protein>
    <recommendedName>
        <fullName evidence="4">Tryptophan 2-monooxygenase</fullName>
        <ecNumber evidence="3">1.13.12.3</ecNumber>
    </recommendedName>
</protein>
<evidence type="ECO:0000256" key="2">
    <source>
        <dbReference type="ARBA" id="ARBA00005833"/>
    </source>
</evidence>
<dbReference type="OrthoDB" id="337830at2"/>
<evidence type="ECO:0000313" key="8">
    <source>
        <dbReference type="EMBL" id="RAK58222.1"/>
    </source>
</evidence>
<dbReference type="EC" id="1.13.12.3" evidence="3"/>
<dbReference type="InterPro" id="IPR036188">
    <property type="entry name" value="FAD/NAD-bd_sf"/>
</dbReference>
<proteinExistence type="inferred from homology"/>
<comment type="catalytic activity">
    <reaction evidence="6">
        <text>L-tryptophan + O2 = indole-3-acetamide + CO2 + H2O</text>
        <dbReference type="Rhea" id="RHEA:16165"/>
        <dbReference type="ChEBI" id="CHEBI:15377"/>
        <dbReference type="ChEBI" id="CHEBI:15379"/>
        <dbReference type="ChEBI" id="CHEBI:16031"/>
        <dbReference type="ChEBI" id="CHEBI:16526"/>
        <dbReference type="ChEBI" id="CHEBI:57912"/>
        <dbReference type="EC" id="1.13.12.3"/>
    </reaction>
</comment>
<dbReference type="AlphaFoldDB" id="A0A328ASZ0"/>
<evidence type="ECO:0000256" key="3">
    <source>
        <dbReference type="ARBA" id="ARBA00012535"/>
    </source>
</evidence>
<organism evidence="8 9">
    <name type="scientific">Phenylobacterium deserti</name>
    <dbReference type="NCBI Taxonomy" id="1914756"/>
    <lineage>
        <taxon>Bacteria</taxon>
        <taxon>Pseudomonadati</taxon>
        <taxon>Pseudomonadota</taxon>
        <taxon>Alphaproteobacteria</taxon>
        <taxon>Caulobacterales</taxon>
        <taxon>Caulobacteraceae</taxon>
        <taxon>Phenylobacterium</taxon>
    </lineage>
</organism>
<accession>A0A328ASZ0</accession>
<reference evidence="9" key="1">
    <citation type="submission" date="2018-05" db="EMBL/GenBank/DDBJ databases">
        <authorList>
            <person name="Li X."/>
        </authorList>
    </citation>
    <scope>NUCLEOTIDE SEQUENCE [LARGE SCALE GENOMIC DNA]</scope>
    <source>
        <strain evidence="9">YIM 73061</strain>
    </source>
</reference>
<name>A0A328ASZ0_9CAUL</name>
<comment type="similarity">
    <text evidence="2">Belongs to the tryptophan 2-monooxygenase family.</text>
</comment>
<dbReference type="Gene3D" id="1.20.1440.240">
    <property type="match status" value="1"/>
</dbReference>
<gene>
    <name evidence="8" type="ORF">DJ018_04420</name>
</gene>
<dbReference type="InterPro" id="IPR050281">
    <property type="entry name" value="Flavin_monoamine_oxidase"/>
</dbReference>
<evidence type="ECO:0000256" key="6">
    <source>
        <dbReference type="ARBA" id="ARBA00047321"/>
    </source>
</evidence>
<dbReference type="Pfam" id="PF01593">
    <property type="entry name" value="Amino_oxidase"/>
    <property type="match status" value="1"/>
</dbReference>
<evidence type="ECO:0000313" key="9">
    <source>
        <dbReference type="Proteomes" id="UP000249725"/>
    </source>
</evidence>
<sequence length="503" mass="54578">MAGMDALGFGFASAQAMPPPLQGGAKGKKVIILGAGLAGLTSAYELTKAGYQVQILEARPVAGGRVQAARKGFVDTDLAGNRQECNFDDGLYINTGPWRIPYHHQSTLHYVREFNVPVELFNNDNDAAYVFFEKGSGPLAGKPVRKGQIAADARGYTAELMAKMAGKGDLDGALSAEDREIFMAYLVNEGRLSRKDMTYHGTDGRGFEILPGAGVSPGPGKEAEPYAFSDVLNSRAWRVLSSVAGWEQQRTMFEPVGGMDMIPRGFVKNLPPVITYNAKVDRIRQNASGVRVSYTDGSGKSSEVAGDYVICTIPLSVLKNIPMDASKPFVAAMSNVAYAPVNKIGLQMKTRFWETNHWIYGGHIYNDIPGIGTISLPSSGWHTGKGVLLGYYSFGGEAARISALSPEKRAQFAVAQGQKIFPEYGDNFETAFSKSWHLDPYNLGGWAEWNEDGRKSAYPLLNEPDGRIYLAGEHLTYLGGWQAGAIESAWAQIAKLHARVQQA</sequence>
<dbReference type="SUPFAM" id="SSF54373">
    <property type="entry name" value="FAD-linked reductases, C-terminal domain"/>
    <property type="match status" value="1"/>
</dbReference>
<dbReference type="SUPFAM" id="SSF51905">
    <property type="entry name" value="FAD/NAD(P)-binding domain"/>
    <property type="match status" value="1"/>
</dbReference>
<evidence type="ECO:0000259" key="7">
    <source>
        <dbReference type="Pfam" id="PF01593"/>
    </source>
</evidence>
<dbReference type="GO" id="GO:0001716">
    <property type="term" value="F:L-amino-acid oxidase activity"/>
    <property type="evidence" value="ECO:0007669"/>
    <property type="project" value="TreeGrafter"/>
</dbReference>
<evidence type="ECO:0000256" key="5">
    <source>
        <dbReference type="ARBA" id="ARBA00023070"/>
    </source>
</evidence>
<feature type="domain" description="Amine oxidase" evidence="7">
    <location>
        <begin position="37"/>
        <end position="490"/>
    </location>
</feature>
<evidence type="ECO:0000256" key="1">
    <source>
        <dbReference type="ARBA" id="ARBA00004814"/>
    </source>
</evidence>